<protein>
    <submittedName>
        <fullName evidence="2">Uncharacterized protein</fullName>
    </submittedName>
</protein>
<name>A0A9D6DPL6_9BACT</name>
<keyword evidence="1" id="KW-0472">Membrane</keyword>
<gene>
    <name evidence="2" type="ORF">HYT38_02705</name>
</gene>
<proteinExistence type="predicted"/>
<dbReference type="AlphaFoldDB" id="A0A9D6DPL6"/>
<evidence type="ECO:0000256" key="1">
    <source>
        <dbReference type="SAM" id="Phobius"/>
    </source>
</evidence>
<sequence>MSDDIKELLRKNLEVSERTLQLVQKMHRAALWSRFFSLLKWVIIIGATVWGYLAIQPFLRQLLGFGQQIGDLQKSLPSSGGFDSLLKSFLGK</sequence>
<reference evidence="2" key="1">
    <citation type="submission" date="2020-07" db="EMBL/GenBank/DDBJ databases">
        <title>Huge and variable diversity of episymbiotic CPR bacteria and DPANN archaea in groundwater ecosystems.</title>
        <authorList>
            <person name="He C.Y."/>
            <person name="Keren R."/>
            <person name="Whittaker M."/>
            <person name="Farag I.F."/>
            <person name="Doudna J."/>
            <person name="Cate J.H.D."/>
            <person name="Banfield J.F."/>
        </authorList>
    </citation>
    <scope>NUCLEOTIDE SEQUENCE</scope>
    <source>
        <strain evidence="2">NC_groundwater_191_Ag_S-0.1um_45_8</strain>
    </source>
</reference>
<evidence type="ECO:0000313" key="2">
    <source>
        <dbReference type="EMBL" id="MBI2052557.1"/>
    </source>
</evidence>
<dbReference type="Proteomes" id="UP000786662">
    <property type="component" value="Unassembled WGS sequence"/>
</dbReference>
<feature type="transmembrane region" description="Helical" evidence="1">
    <location>
        <begin position="35"/>
        <end position="55"/>
    </location>
</feature>
<keyword evidence="1" id="KW-1133">Transmembrane helix</keyword>
<organism evidence="2 3">
    <name type="scientific">Candidatus Sungiibacteriota bacterium</name>
    <dbReference type="NCBI Taxonomy" id="2750080"/>
    <lineage>
        <taxon>Bacteria</taxon>
        <taxon>Candidatus Sungiibacteriota</taxon>
    </lineage>
</organism>
<evidence type="ECO:0000313" key="3">
    <source>
        <dbReference type="Proteomes" id="UP000786662"/>
    </source>
</evidence>
<accession>A0A9D6DPL6</accession>
<keyword evidence="1" id="KW-0812">Transmembrane</keyword>
<dbReference type="EMBL" id="JACOYY010000074">
    <property type="protein sequence ID" value="MBI2052557.1"/>
    <property type="molecule type" value="Genomic_DNA"/>
</dbReference>
<comment type="caution">
    <text evidence="2">The sequence shown here is derived from an EMBL/GenBank/DDBJ whole genome shotgun (WGS) entry which is preliminary data.</text>
</comment>